<evidence type="ECO:0000313" key="11">
    <source>
        <dbReference type="Proteomes" id="UP001454036"/>
    </source>
</evidence>
<dbReference type="PANTHER" id="PTHR31356">
    <property type="entry name" value="THYLAKOID LUMENAL 29 KDA PROTEIN, CHLOROPLASTIC-RELATED"/>
    <property type="match status" value="1"/>
</dbReference>
<keyword evidence="7" id="KW-0560">Oxidoreductase</keyword>
<dbReference type="InterPro" id="IPR010255">
    <property type="entry name" value="Haem_peroxidase_sf"/>
</dbReference>
<dbReference type="GO" id="GO:0140825">
    <property type="term" value="F:lactoperoxidase activity"/>
    <property type="evidence" value="ECO:0007669"/>
    <property type="project" value="UniProtKB-EC"/>
</dbReference>
<dbReference type="InterPro" id="IPR002016">
    <property type="entry name" value="Haem_peroxidase"/>
</dbReference>
<comment type="cofactor">
    <cofactor evidence="2">
        <name>heme b</name>
        <dbReference type="ChEBI" id="CHEBI:60344"/>
    </cofactor>
</comment>
<accession>A0AAV3QNC0</accession>
<dbReference type="Proteomes" id="UP001454036">
    <property type="component" value="Unassembled WGS sequence"/>
</dbReference>
<dbReference type="AlphaFoldDB" id="A0AAV3QNC0"/>
<dbReference type="InterPro" id="IPR019794">
    <property type="entry name" value="Peroxidases_AS"/>
</dbReference>
<feature type="domain" description="Plant heme peroxidase family profile" evidence="9">
    <location>
        <begin position="33"/>
        <end position="253"/>
    </location>
</feature>
<protein>
    <recommendedName>
        <fullName evidence="9">Plant heme peroxidase family profile domain-containing protein</fullName>
    </recommendedName>
</protein>
<evidence type="ECO:0000256" key="6">
    <source>
        <dbReference type="ARBA" id="ARBA00022723"/>
    </source>
</evidence>
<sequence>MVAIKRAIENEYKKEIEHAKCDLRDLIIRHNCAPIMLRLAFHDAGNYDAKTNTGGANGSIRNPVESANPANNGIKVALDFCDEIKTKHPMVTFADLYQLAGVVAVEVTGGPKIDFVPGRMDTLVPDSVRLPNANGGPRHLRDIFHRMGLSDKDIVALSGAHTLGRAHKCRSGFDGPFTRDPYTFDNSYFRELLKGETEDLLKLPTDKALVEDHEFKKYVQRYAKCKETFFKDYAESHKKMSELGFTTPKCGCH</sequence>
<dbReference type="InterPro" id="IPR002207">
    <property type="entry name" value="Peroxidase_I"/>
</dbReference>
<dbReference type="InterPro" id="IPR019793">
    <property type="entry name" value="Peroxidases_heam-ligand_BS"/>
</dbReference>
<dbReference type="PRINTS" id="PR00459">
    <property type="entry name" value="ASPEROXIDASE"/>
</dbReference>
<evidence type="ECO:0000256" key="5">
    <source>
        <dbReference type="ARBA" id="ARBA00022617"/>
    </source>
</evidence>
<dbReference type="PROSITE" id="PS50873">
    <property type="entry name" value="PEROXIDASE_4"/>
    <property type="match status" value="1"/>
</dbReference>
<keyword evidence="11" id="KW-1185">Reference proteome</keyword>
<dbReference type="GO" id="GO:0020037">
    <property type="term" value="F:heme binding"/>
    <property type="evidence" value="ECO:0007669"/>
    <property type="project" value="InterPro"/>
</dbReference>
<dbReference type="Gene3D" id="1.10.520.10">
    <property type="match status" value="1"/>
</dbReference>
<dbReference type="CDD" id="cd00691">
    <property type="entry name" value="ascorbate_peroxidase"/>
    <property type="match status" value="1"/>
</dbReference>
<dbReference type="PROSITE" id="PS00435">
    <property type="entry name" value="PEROXIDASE_1"/>
    <property type="match status" value="1"/>
</dbReference>
<evidence type="ECO:0000256" key="3">
    <source>
        <dbReference type="ARBA" id="ARBA00006873"/>
    </source>
</evidence>
<dbReference type="GO" id="GO:0009507">
    <property type="term" value="C:chloroplast"/>
    <property type="evidence" value="ECO:0007669"/>
    <property type="project" value="TreeGrafter"/>
</dbReference>
<proteinExistence type="inferred from homology"/>
<comment type="catalytic activity">
    <reaction evidence="1">
        <text>2 a phenolic donor + H2O2 = 2 a phenolic radical donor + 2 H2O</text>
        <dbReference type="Rhea" id="RHEA:56136"/>
        <dbReference type="ChEBI" id="CHEBI:15377"/>
        <dbReference type="ChEBI" id="CHEBI:16240"/>
        <dbReference type="ChEBI" id="CHEBI:139520"/>
        <dbReference type="ChEBI" id="CHEBI:139521"/>
        <dbReference type="EC" id="1.11.1.7"/>
    </reaction>
</comment>
<dbReference type="Pfam" id="PF00141">
    <property type="entry name" value="peroxidase"/>
    <property type="match status" value="1"/>
</dbReference>
<evidence type="ECO:0000256" key="1">
    <source>
        <dbReference type="ARBA" id="ARBA00000189"/>
    </source>
</evidence>
<dbReference type="GO" id="GO:0042744">
    <property type="term" value="P:hydrogen peroxide catabolic process"/>
    <property type="evidence" value="ECO:0007669"/>
    <property type="project" value="TreeGrafter"/>
</dbReference>
<evidence type="ECO:0000256" key="4">
    <source>
        <dbReference type="ARBA" id="ARBA00022559"/>
    </source>
</evidence>
<organism evidence="10 11">
    <name type="scientific">Lithospermum erythrorhizon</name>
    <name type="common">Purple gromwell</name>
    <name type="synonym">Lithospermum officinale var. erythrorhizon</name>
    <dbReference type="NCBI Taxonomy" id="34254"/>
    <lineage>
        <taxon>Eukaryota</taxon>
        <taxon>Viridiplantae</taxon>
        <taxon>Streptophyta</taxon>
        <taxon>Embryophyta</taxon>
        <taxon>Tracheophyta</taxon>
        <taxon>Spermatophyta</taxon>
        <taxon>Magnoliopsida</taxon>
        <taxon>eudicotyledons</taxon>
        <taxon>Gunneridae</taxon>
        <taxon>Pentapetalae</taxon>
        <taxon>asterids</taxon>
        <taxon>lamiids</taxon>
        <taxon>Boraginales</taxon>
        <taxon>Boraginaceae</taxon>
        <taxon>Boraginoideae</taxon>
        <taxon>Lithospermeae</taxon>
        <taxon>Lithospermum</taxon>
    </lineage>
</organism>
<keyword evidence="8" id="KW-0408">Iron</keyword>
<reference evidence="10 11" key="1">
    <citation type="submission" date="2024-01" db="EMBL/GenBank/DDBJ databases">
        <title>The complete chloroplast genome sequence of Lithospermum erythrorhizon: insights into the phylogenetic relationship among Boraginaceae species and the maternal lineages of purple gromwells.</title>
        <authorList>
            <person name="Okada T."/>
            <person name="Watanabe K."/>
        </authorList>
    </citation>
    <scope>NUCLEOTIDE SEQUENCE [LARGE SCALE GENOMIC DNA]</scope>
</reference>
<dbReference type="PROSITE" id="PS00436">
    <property type="entry name" value="PEROXIDASE_2"/>
    <property type="match status" value="1"/>
</dbReference>
<dbReference type="GO" id="GO:0046872">
    <property type="term" value="F:metal ion binding"/>
    <property type="evidence" value="ECO:0007669"/>
    <property type="project" value="UniProtKB-KW"/>
</dbReference>
<comment type="similarity">
    <text evidence="3">Belongs to the peroxidase family. Ascorbate peroxidase subfamily.</text>
</comment>
<comment type="caution">
    <text evidence="10">The sequence shown here is derived from an EMBL/GenBank/DDBJ whole genome shotgun (WGS) entry which is preliminary data.</text>
</comment>
<evidence type="ECO:0000256" key="7">
    <source>
        <dbReference type="ARBA" id="ARBA00023002"/>
    </source>
</evidence>
<evidence type="ECO:0000313" key="10">
    <source>
        <dbReference type="EMBL" id="GAA0164073.1"/>
    </source>
</evidence>
<dbReference type="EMBL" id="BAABME010004946">
    <property type="protein sequence ID" value="GAA0164073.1"/>
    <property type="molecule type" value="Genomic_DNA"/>
</dbReference>
<dbReference type="PRINTS" id="PR00458">
    <property type="entry name" value="PEROXIDASE"/>
</dbReference>
<keyword evidence="6" id="KW-0479">Metal-binding</keyword>
<dbReference type="InterPro" id="IPR044831">
    <property type="entry name" value="Ccp1-like"/>
</dbReference>
<evidence type="ECO:0000256" key="2">
    <source>
        <dbReference type="ARBA" id="ARBA00001970"/>
    </source>
</evidence>
<dbReference type="Gene3D" id="1.10.420.10">
    <property type="entry name" value="Peroxidase, domain 2"/>
    <property type="match status" value="1"/>
</dbReference>
<keyword evidence="5" id="KW-0349">Heme</keyword>
<name>A0AAV3QNC0_LITER</name>
<evidence type="ECO:0000256" key="8">
    <source>
        <dbReference type="ARBA" id="ARBA00023004"/>
    </source>
</evidence>
<dbReference type="GO" id="GO:0000302">
    <property type="term" value="P:response to reactive oxygen species"/>
    <property type="evidence" value="ECO:0007669"/>
    <property type="project" value="TreeGrafter"/>
</dbReference>
<gene>
    <name evidence="10" type="ORF">LIER_19792</name>
</gene>
<keyword evidence="4" id="KW-0575">Peroxidase</keyword>
<dbReference type="GO" id="GO:0034599">
    <property type="term" value="P:cellular response to oxidative stress"/>
    <property type="evidence" value="ECO:0007669"/>
    <property type="project" value="InterPro"/>
</dbReference>
<dbReference type="SUPFAM" id="SSF48113">
    <property type="entry name" value="Heme-dependent peroxidases"/>
    <property type="match status" value="1"/>
</dbReference>
<dbReference type="PANTHER" id="PTHR31356:SF38">
    <property type="entry name" value="L-ASCORBATE PEROXIDASE 5, PEROXISOMAL"/>
    <property type="match status" value="1"/>
</dbReference>
<evidence type="ECO:0000259" key="9">
    <source>
        <dbReference type="PROSITE" id="PS50873"/>
    </source>
</evidence>